<reference evidence="1 2" key="1">
    <citation type="submission" date="2020-12" db="EMBL/GenBank/DDBJ databases">
        <title>Whole genome sequencing of Lactobacillus plantarum PC518.</title>
        <authorList>
            <person name="Guo Q."/>
        </authorList>
    </citation>
    <scope>NUCLEOTIDE SEQUENCE [LARGE SCALE GENOMIC DNA]</scope>
    <source>
        <strain evidence="1 2">PC518</strain>
        <plasmid evidence="1 2">unnamed1</plasmid>
    </source>
</reference>
<geneLocation type="plasmid" evidence="1 2">
    <name>unnamed1</name>
</geneLocation>
<dbReference type="Proteomes" id="UP000595466">
    <property type="component" value="Plasmid unnamed1"/>
</dbReference>
<proteinExistence type="predicted"/>
<evidence type="ECO:0000313" key="2">
    <source>
        <dbReference type="Proteomes" id="UP000595466"/>
    </source>
</evidence>
<organism evidence="1 2">
    <name type="scientific">Lactiplantibacillus plantarum</name>
    <name type="common">Lactobacillus plantarum</name>
    <dbReference type="NCBI Taxonomy" id="1590"/>
    <lineage>
        <taxon>Bacteria</taxon>
        <taxon>Bacillati</taxon>
        <taxon>Bacillota</taxon>
        <taxon>Bacilli</taxon>
        <taxon>Lactobacillales</taxon>
        <taxon>Lactobacillaceae</taxon>
        <taxon>Lactiplantibacillus</taxon>
    </lineage>
</organism>
<sequence>MSQTDKMREFILSYLETQPNQVNLATVRKLIGYGKNNDYSAPNILNELLVMDQKHEAILTAIFDVDFVDGVKLFNNQATRWLTPKGINYLQELKHGSASQPTIQLSTNNKNRAAQKYDGYLAQLISAKATMQTEADQVTLQEFSLDLRHLLTDNKKLECGALNKFSPFVQRNWQELSTPMTPIFMELSRRFLFDKNYDA</sequence>
<evidence type="ECO:0000313" key="1">
    <source>
        <dbReference type="EMBL" id="QQM62472.1"/>
    </source>
</evidence>
<keyword evidence="1" id="KW-0614">Plasmid</keyword>
<gene>
    <name evidence="1" type="ORF">JH395_15200</name>
</gene>
<dbReference type="EMBL" id="CP066818">
    <property type="protein sequence ID" value="QQM62472.1"/>
    <property type="molecule type" value="Genomic_DNA"/>
</dbReference>
<dbReference type="RefSeq" id="WP_198073573.1">
    <property type="nucleotide sequence ID" value="NZ_CP065803.1"/>
</dbReference>
<name>A0AAX1KDS6_LACPN</name>
<accession>A0AAX1KDS6</accession>
<dbReference type="AlphaFoldDB" id="A0AAX1KDS6"/>
<protein>
    <submittedName>
        <fullName evidence="1">Uncharacterized protein</fullName>
    </submittedName>
</protein>